<comment type="caution">
    <text evidence="6">Lacks conserved residue(s) required for the propagation of feature annotation.</text>
</comment>
<comment type="subcellular location">
    <subcellularLocation>
        <location evidence="6">Cytoplasm</location>
    </subcellularLocation>
</comment>
<evidence type="ECO:0000256" key="1">
    <source>
        <dbReference type="ARBA" id="ARBA00022490"/>
    </source>
</evidence>
<feature type="binding site" evidence="6">
    <location>
        <begin position="121"/>
        <end position="122"/>
    </location>
    <ligand>
        <name>S-adenosyl-L-methionine</name>
        <dbReference type="ChEBI" id="CHEBI:59789"/>
    </ligand>
</feature>
<dbReference type="RefSeq" id="WP_182295888.1">
    <property type="nucleotide sequence ID" value="NZ_CP059851.1"/>
</dbReference>
<evidence type="ECO:0000313" key="7">
    <source>
        <dbReference type="EMBL" id="QMW22722.1"/>
    </source>
</evidence>
<gene>
    <name evidence="6 7" type="primary">rsmG</name>
    <name evidence="7" type="ORF">H3309_15685</name>
</gene>
<dbReference type="AlphaFoldDB" id="A0A7G5IH80"/>
<dbReference type="EMBL" id="CP059851">
    <property type="protein sequence ID" value="QMW22722.1"/>
    <property type="molecule type" value="Genomic_DNA"/>
</dbReference>
<feature type="binding site" evidence="6">
    <location>
        <position position="70"/>
    </location>
    <ligand>
        <name>S-adenosyl-L-methionine</name>
        <dbReference type="ChEBI" id="CHEBI:59789"/>
    </ligand>
</feature>
<evidence type="ECO:0000256" key="6">
    <source>
        <dbReference type="HAMAP-Rule" id="MF_00074"/>
    </source>
</evidence>
<comment type="function">
    <text evidence="6">Specifically methylates the N7 position of guanine in position 527 of 16S rRNA.</text>
</comment>
<proteinExistence type="inferred from homology"/>
<evidence type="ECO:0000256" key="2">
    <source>
        <dbReference type="ARBA" id="ARBA00022552"/>
    </source>
</evidence>
<dbReference type="GO" id="GO:0005829">
    <property type="term" value="C:cytosol"/>
    <property type="evidence" value="ECO:0007669"/>
    <property type="project" value="TreeGrafter"/>
</dbReference>
<keyword evidence="3 6" id="KW-0489">Methyltransferase</keyword>
<feature type="binding site" evidence="6">
    <location>
        <position position="135"/>
    </location>
    <ligand>
        <name>S-adenosyl-L-methionine</name>
        <dbReference type="ChEBI" id="CHEBI:59789"/>
    </ligand>
</feature>
<name>A0A7G5IH80_9SPHN</name>
<evidence type="ECO:0000256" key="3">
    <source>
        <dbReference type="ARBA" id="ARBA00022603"/>
    </source>
</evidence>
<evidence type="ECO:0000256" key="4">
    <source>
        <dbReference type="ARBA" id="ARBA00022679"/>
    </source>
</evidence>
<organism evidence="7 8">
    <name type="scientific">Sandaracinobacteroides saxicola</name>
    <dbReference type="NCBI Taxonomy" id="2759707"/>
    <lineage>
        <taxon>Bacteria</taxon>
        <taxon>Pseudomonadati</taxon>
        <taxon>Pseudomonadota</taxon>
        <taxon>Alphaproteobacteria</taxon>
        <taxon>Sphingomonadales</taxon>
        <taxon>Sphingosinicellaceae</taxon>
        <taxon>Sandaracinobacteroides</taxon>
    </lineage>
</organism>
<dbReference type="EC" id="2.1.1.170" evidence="6"/>
<dbReference type="SUPFAM" id="SSF53335">
    <property type="entry name" value="S-adenosyl-L-methionine-dependent methyltransferases"/>
    <property type="match status" value="1"/>
</dbReference>
<evidence type="ECO:0000256" key="5">
    <source>
        <dbReference type="ARBA" id="ARBA00022691"/>
    </source>
</evidence>
<dbReference type="GO" id="GO:0070043">
    <property type="term" value="F:rRNA (guanine-N7-)-methyltransferase activity"/>
    <property type="evidence" value="ECO:0007669"/>
    <property type="project" value="UniProtKB-UniRule"/>
</dbReference>
<keyword evidence="1 6" id="KW-0963">Cytoplasm</keyword>
<feature type="binding site" evidence="6">
    <location>
        <position position="75"/>
    </location>
    <ligand>
        <name>S-adenosyl-L-methionine</name>
        <dbReference type="ChEBI" id="CHEBI:59789"/>
    </ligand>
</feature>
<comment type="catalytic activity">
    <reaction evidence="6">
        <text>guanosine(527) in 16S rRNA + S-adenosyl-L-methionine = N(7)-methylguanosine(527) in 16S rRNA + S-adenosyl-L-homocysteine</text>
        <dbReference type="Rhea" id="RHEA:42732"/>
        <dbReference type="Rhea" id="RHEA-COMP:10209"/>
        <dbReference type="Rhea" id="RHEA-COMP:10210"/>
        <dbReference type="ChEBI" id="CHEBI:57856"/>
        <dbReference type="ChEBI" id="CHEBI:59789"/>
        <dbReference type="ChEBI" id="CHEBI:74269"/>
        <dbReference type="ChEBI" id="CHEBI:74480"/>
        <dbReference type="EC" id="2.1.1.170"/>
    </reaction>
</comment>
<dbReference type="Pfam" id="PF02527">
    <property type="entry name" value="GidB"/>
    <property type="match status" value="1"/>
</dbReference>
<protein>
    <recommendedName>
        <fullName evidence="6">Ribosomal RNA small subunit methyltransferase G</fullName>
        <ecNumber evidence="6">2.1.1.170</ecNumber>
    </recommendedName>
    <alternativeName>
        <fullName evidence="6">16S rRNA 7-methylguanosine methyltransferase</fullName>
        <shortName evidence="6">16S rRNA m7G methyltransferase</shortName>
    </alternativeName>
</protein>
<dbReference type="InterPro" id="IPR029063">
    <property type="entry name" value="SAM-dependent_MTases_sf"/>
</dbReference>
<dbReference type="PANTHER" id="PTHR31760">
    <property type="entry name" value="S-ADENOSYL-L-METHIONINE-DEPENDENT METHYLTRANSFERASES SUPERFAMILY PROTEIN"/>
    <property type="match status" value="1"/>
</dbReference>
<evidence type="ECO:0000313" key="8">
    <source>
        <dbReference type="Proteomes" id="UP000515292"/>
    </source>
</evidence>
<dbReference type="Proteomes" id="UP000515292">
    <property type="component" value="Chromosome"/>
</dbReference>
<dbReference type="Gene3D" id="3.40.50.150">
    <property type="entry name" value="Vaccinia Virus protein VP39"/>
    <property type="match status" value="1"/>
</dbReference>
<keyword evidence="8" id="KW-1185">Reference proteome</keyword>
<accession>A0A7G5IH80</accession>
<dbReference type="KEGG" id="sand:H3309_15685"/>
<keyword evidence="4 6" id="KW-0808">Transferase</keyword>
<reference evidence="7 8" key="1">
    <citation type="submission" date="2020-07" db="EMBL/GenBank/DDBJ databases">
        <title>Complete genome sequence for Sandaracinobacter sp. M6.</title>
        <authorList>
            <person name="Tang Y."/>
            <person name="Liu Q."/>
            <person name="Guo Z."/>
            <person name="Lei P."/>
            <person name="Huang B."/>
        </authorList>
    </citation>
    <scope>NUCLEOTIDE SEQUENCE [LARGE SCALE GENOMIC DNA]</scope>
    <source>
        <strain evidence="7 8">M6</strain>
    </source>
</reference>
<dbReference type="NCBIfam" id="TIGR00138">
    <property type="entry name" value="rsmG_gidB"/>
    <property type="match status" value="1"/>
</dbReference>
<keyword evidence="2 6" id="KW-0698">rRNA processing</keyword>
<dbReference type="PANTHER" id="PTHR31760:SF0">
    <property type="entry name" value="S-ADENOSYL-L-METHIONINE-DEPENDENT METHYLTRANSFERASES SUPERFAMILY PROTEIN"/>
    <property type="match status" value="1"/>
</dbReference>
<dbReference type="HAMAP" id="MF_00074">
    <property type="entry name" value="16SrRNA_methyltr_G"/>
    <property type="match status" value="1"/>
</dbReference>
<keyword evidence="5 6" id="KW-0949">S-adenosyl-L-methionine</keyword>
<sequence>MTPEAFADRFNVPRGTLDRLHRYAALLVEWQGRMNLVAPSTLPAIWHRHFADSAQLAALTPAGQHWVDMGAGGGFPSLVLAAMDHGSRFDLIESVGKKCDFLAAAVAEMGLTHVQVHCARVEALAPMRPDILTARACAPVERLFDWGLSHARPDTRWVLPKGVRHAAEISDAQRRYRFDVTLAPSMTEPEARILLATDVRRKTG</sequence>
<comment type="similarity">
    <text evidence="6">Belongs to the methyltransferase superfamily. RNA methyltransferase RsmG family.</text>
</comment>
<dbReference type="InterPro" id="IPR003682">
    <property type="entry name" value="rRNA_ssu_MeTfrase_G"/>
</dbReference>